<gene>
    <name evidence="1" type="ORF">THIOM_002242</name>
</gene>
<keyword evidence="2" id="KW-1185">Reference proteome</keyword>
<evidence type="ECO:0000313" key="1">
    <source>
        <dbReference type="EMBL" id="OAD21975.1"/>
    </source>
</evidence>
<sequence>MNLNGSLDVNQLNYDSVSVKVQNQAEKPSIELTSIPPYGRFEDLKGRALGLNPNDYKVAVYI</sequence>
<accession>A0A176S1T4</accession>
<name>A0A176S1T4_9GAMM</name>
<dbReference type="AlphaFoldDB" id="A0A176S1T4"/>
<protein>
    <submittedName>
        <fullName evidence="1">Uncharacterized protein</fullName>
    </submittedName>
</protein>
<dbReference type="Proteomes" id="UP000076962">
    <property type="component" value="Unassembled WGS sequence"/>
</dbReference>
<organism evidence="1 2">
    <name type="scientific">Candidatus Thiomargarita nelsonii</name>
    <dbReference type="NCBI Taxonomy" id="1003181"/>
    <lineage>
        <taxon>Bacteria</taxon>
        <taxon>Pseudomonadati</taxon>
        <taxon>Pseudomonadota</taxon>
        <taxon>Gammaproteobacteria</taxon>
        <taxon>Thiotrichales</taxon>
        <taxon>Thiotrichaceae</taxon>
        <taxon>Thiomargarita</taxon>
    </lineage>
</organism>
<evidence type="ECO:0000313" key="2">
    <source>
        <dbReference type="Proteomes" id="UP000076962"/>
    </source>
</evidence>
<proteinExistence type="predicted"/>
<reference evidence="1 2" key="1">
    <citation type="submission" date="2016-05" db="EMBL/GenBank/DDBJ databases">
        <title>Single-cell genome of chain-forming Candidatus Thiomargarita nelsonii and comparison to other large sulfur-oxidizing bacteria.</title>
        <authorList>
            <person name="Winkel M."/>
            <person name="Salman V."/>
            <person name="Woyke T."/>
            <person name="Schulz-Vogt H."/>
            <person name="Richter M."/>
            <person name="Flood B."/>
            <person name="Bailey J."/>
            <person name="Amann R."/>
            <person name="Mussmann M."/>
        </authorList>
    </citation>
    <scope>NUCLEOTIDE SEQUENCE [LARGE SCALE GENOMIC DNA]</scope>
    <source>
        <strain evidence="1 2">THI036</strain>
    </source>
</reference>
<dbReference type="EMBL" id="LUTY01001258">
    <property type="protein sequence ID" value="OAD21975.1"/>
    <property type="molecule type" value="Genomic_DNA"/>
</dbReference>
<comment type="caution">
    <text evidence="1">The sequence shown here is derived from an EMBL/GenBank/DDBJ whole genome shotgun (WGS) entry which is preliminary data.</text>
</comment>